<feature type="repeat" description="ANK" evidence="9">
    <location>
        <begin position="523"/>
        <end position="555"/>
    </location>
</feature>
<keyword evidence="7" id="KW-0472">Membrane</keyword>
<reference evidence="14" key="1">
    <citation type="journal article" date="2018" name="PLoS ONE">
        <title>Chinook salmon (Oncorhynchus tshawytscha) genome and transcriptome.</title>
        <authorList>
            <person name="Christensen K.A."/>
            <person name="Leong J.S."/>
            <person name="Sakhrani D."/>
            <person name="Biagi C.A."/>
            <person name="Minkley D.R."/>
            <person name="Withler R.E."/>
            <person name="Rondeau E.B."/>
            <person name="Koop B.F."/>
            <person name="Devlin R.H."/>
        </authorList>
    </citation>
    <scope>NUCLEOTIDE SEQUENCE [LARGE SCALE GENOMIC DNA]</scope>
</reference>
<name>A0AAZ3QSZ4_ONCTS</name>
<dbReference type="InterPro" id="IPR040745">
    <property type="entry name" value="Ankyrin_UPA"/>
</dbReference>
<feature type="repeat" description="ANK" evidence="9">
    <location>
        <begin position="589"/>
        <end position="621"/>
    </location>
</feature>
<dbReference type="FunFam" id="2.60.220.30:FF:000005">
    <property type="entry name" value="Ankyrin-2 isoform 2"/>
    <property type="match status" value="1"/>
</dbReference>
<evidence type="ECO:0008006" key="15">
    <source>
        <dbReference type="Google" id="ProtNLM"/>
    </source>
</evidence>
<evidence type="ECO:0000259" key="11">
    <source>
        <dbReference type="PROSITE" id="PS50017"/>
    </source>
</evidence>
<feature type="compositionally biased region" description="Polar residues" evidence="10">
    <location>
        <begin position="1394"/>
        <end position="1407"/>
    </location>
</feature>
<dbReference type="InterPro" id="IPR002110">
    <property type="entry name" value="Ankyrin_rpt"/>
</dbReference>
<dbReference type="Pfam" id="PF00791">
    <property type="entry name" value="ZU5"/>
    <property type="match status" value="2"/>
</dbReference>
<dbReference type="PROSITE" id="PS50297">
    <property type="entry name" value="ANK_REP_REGION"/>
    <property type="match status" value="8"/>
</dbReference>
<feature type="region of interest" description="Disordered" evidence="10">
    <location>
        <begin position="1367"/>
        <end position="1386"/>
    </location>
</feature>
<dbReference type="Gene3D" id="1.10.533.10">
    <property type="entry name" value="Death Domain, Fas"/>
    <property type="match status" value="1"/>
</dbReference>
<feature type="domain" description="Death" evidence="11">
    <location>
        <begin position="1267"/>
        <end position="1351"/>
    </location>
</feature>
<dbReference type="PANTHER" id="PTHR24123:SF49">
    <property type="entry name" value="ANKYRIN-2-LIKE ISOFORM X1"/>
    <property type="match status" value="1"/>
</dbReference>
<keyword evidence="4" id="KW-0597">Phosphoprotein</keyword>
<keyword evidence="14" id="KW-1185">Reference proteome</keyword>
<dbReference type="FunFam" id="2.60.220.30:FF:000007">
    <property type="entry name" value="Ankyrin-2 isoform 2"/>
    <property type="match status" value="1"/>
</dbReference>
<evidence type="ECO:0000256" key="7">
    <source>
        <dbReference type="ARBA" id="ARBA00023136"/>
    </source>
</evidence>
<dbReference type="SMART" id="SM00218">
    <property type="entry name" value="ZU5"/>
    <property type="match status" value="1"/>
</dbReference>
<dbReference type="SUPFAM" id="SSF48403">
    <property type="entry name" value="Ankyrin repeat"/>
    <property type="match status" value="2"/>
</dbReference>
<keyword evidence="5" id="KW-0677">Repeat</keyword>
<proteinExistence type="predicted"/>
<evidence type="ECO:0000256" key="2">
    <source>
        <dbReference type="ARBA" id="ARBA00004370"/>
    </source>
</evidence>
<dbReference type="InterPro" id="IPR000906">
    <property type="entry name" value="ZU5_dom"/>
</dbReference>
<dbReference type="Pfam" id="PF00531">
    <property type="entry name" value="Death"/>
    <property type="match status" value="1"/>
</dbReference>
<reference evidence="13" key="2">
    <citation type="submission" date="2025-08" db="UniProtKB">
        <authorList>
            <consortium name="Ensembl"/>
        </authorList>
    </citation>
    <scope>IDENTIFICATION</scope>
</reference>
<dbReference type="InterPro" id="IPR036770">
    <property type="entry name" value="Ankyrin_rpt-contain_sf"/>
</dbReference>
<dbReference type="Pfam" id="PF00023">
    <property type="entry name" value="Ank"/>
    <property type="match status" value="2"/>
</dbReference>
<dbReference type="InterPro" id="IPR000488">
    <property type="entry name" value="Death_dom"/>
</dbReference>
<feature type="region of interest" description="Disordered" evidence="10">
    <location>
        <begin position="1166"/>
        <end position="1191"/>
    </location>
</feature>
<feature type="domain" description="ZU5" evidence="12">
    <location>
        <begin position="952"/>
        <end position="1100"/>
    </location>
</feature>
<keyword evidence="3" id="KW-0963">Cytoplasm</keyword>
<feature type="repeat" description="ANK" evidence="9">
    <location>
        <begin position="556"/>
        <end position="588"/>
    </location>
</feature>
<dbReference type="PROSITE" id="PS50088">
    <property type="entry name" value="ANK_REPEAT"/>
    <property type="match status" value="8"/>
</dbReference>
<dbReference type="Gene3D" id="1.25.40.20">
    <property type="entry name" value="Ankyrin repeat-containing domain"/>
    <property type="match status" value="2"/>
</dbReference>
<feature type="region of interest" description="Disordered" evidence="10">
    <location>
        <begin position="1471"/>
        <end position="1511"/>
    </location>
</feature>
<evidence type="ECO:0000313" key="14">
    <source>
        <dbReference type="Proteomes" id="UP000694402"/>
    </source>
</evidence>
<comment type="subcellular location">
    <subcellularLocation>
        <location evidence="1">Cytoplasm</location>
        <location evidence="1">Cytoskeleton</location>
    </subcellularLocation>
    <subcellularLocation>
        <location evidence="2">Membrane</location>
    </subcellularLocation>
</comment>
<feature type="repeat" description="ANK" evidence="9">
    <location>
        <begin position="457"/>
        <end position="489"/>
    </location>
</feature>
<dbReference type="SMART" id="SM00005">
    <property type="entry name" value="DEATH"/>
    <property type="match status" value="1"/>
</dbReference>
<evidence type="ECO:0000256" key="8">
    <source>
        <dbReference type="ARBA" id="ARBA00023212"/>
    </source>
</evidence>
<dbReference type="SMART" id="SM00248">
    <property type="entry name" value="ANK"/>
    <property type="match status" value="9"/>
</dbReference>
<dbReference type="FunFam" id="1.10.533.10:FF:000002">
    <property type="entry name" value="Ankyrin-3 isoform 2"/>
    <property type="match status" value="1"/>
</dbReference>
<sequence>RLGKTEIVQLLLQHMAHPDASTTNGYSPLHIAAREGQLETTAVLLEAGASHSLATKKGFTPLHVSSSLTERIHSSTCILPYRKDSLLYMIHSSTCILPYRKDSLLYMYPPLQKGFTPLHVSSSLTERFHSSTCILPNRKDSLLYMYPPPLQKGFTPLHVSSSLTERIHSSTCILLPYRKDSLLLYPPLQKGFTPLHVSLRKGFTPLHVSSSLTENDSLLYMYPPPLQKGFTPLHVSSSLTERIHSSTCILLPYRKDSLLYMYPPPLQKGFTPLHVSSSLTERIHSSTCILLPYRKDSLLYMYPPPLQKGFTPLHVSSSLTERIHSSTCILPYRKDSLLYMIHSSTCILLPNRKDSLLYMIHSSTCILLPYRKDSLLYMYPPPLQKGFTPLHVSSLTERIHSSTCILLPYRKDSLLYMYPPPLQKGFTPLHVSAKYGSLEVAKLLLQRKAMPDDAGKNGLTPLHVAAHYDNQQVALLLLDKGASPHATAKNGYTPLHIAAKKNQTSVVSSLLQYGAETNVLTKQGVTPLHLASQEGHSDMTSLLLGKGAHVNTPTKSGLTPLHLTAQEDRVNAAEVLAKRDANLDQQTKLGYTPLIVACHYGNVKMVNFLLQQGASVNAKTKNGYTPLHQAAQQGHTHIINVLLQHGATPNTTTANGNTALSIARRLGYISVVDTLKVVTEEVITTTTTVTSEKHKMNVPETMTEILDVSDEEGDCVGQQVSSLSRENEKDSFRLSWGAEHLDNVVLSSSLLHSGSVWSTHIFLVSFMVDARGGAMRGCRHNGLRIIVPPRKCSAPTRVTCRLVKRHRLASMPPMVEGEGLAGRIIEVGPTGAQFLGKLHLPTAPPPLNEGESLVSRILQLGPPGTKFLGPVIVEIPHFAALRGTERELVILRSEMGESWREHHCEHTEEELNQILNGMDEELDSPEELEKKRICRIVTRDFPQYFAVVSRIKQDSQLIGPEGAVLSSTLVPQVQAVFPEGALTKKIRVGLQAQPISVDLVKRILGNKATFSPIVTLEPRRRKFHKPITMTIPVPKSSTNDGTGNVFGGDTPTLRLLCSITGGTTPAQWEDITGSTPLTFINQCVSFTTNVSARFWLIDCRQTQEAVSFSTQLYREIICVPYMAKFVIFAKTLDPIEARLRCFCMTDDKMDKTLEQQENFTEVARSRDVEVRGGEGGEENGEREERGEGGGGQHHVFSFYAFKENRLALFIKIRDCAQEPCGRLSFTKEPRNYRSLTHKAICNLNITLPTYCKVRHLDTPGLNTMYRKEETLAIIADLLGFSWTELARELEFNEDEIQEVRTENPNSLQEQSHALLQRWAEREGKHATEESLIKRLTKINRMDIVHLIETQMNKSTQEQTSRTYAEIEKTLDQSEGTGPGKKDSCDSEIADSALGTLSPSHTDITRSPLSPYYPDSIRSPLSPSYTDIIRRPFSPYHSDSVLSSLSPVSSEVFSDDIWSPSPELYELVTESRTLSPNSPVPEYDTPVSETPVPDTPVPEAPVPDTPAPETPLPETDSIMILGNYRSWSPGHLSWSAVTSEMGYADLLFTECRASSPESASVLTVCLSPLQQGEMTDIPPQTVTEEHYTDQHGHTVVRKCVLILVMGSGVKNILKYYLSRFFGVSLLY</sequence>
<dbReference type="GO" id="GO:0016020">
    <property type="term" value="C:membrane"/>
    <property type="evidence" value="ECO:0007669"/>
    <property type="project" value="UniProtKB-SubCell"/>
</dbReference>
<organism evidence="13 14">
    <name type="scientific">Oncorhynchus tshawytscha</name>
    <name type="common">Chinook salmon</name>
    <name type="synonym">Salmo tshawytscha</name>
    <dbReference type="NCBI Taxonomy" id="74940"/>
    <lineage>
        <taxon>Eukaryota</taxon>
        <taxon>Metazoa</taxon>
        <taxon>Chordata</taxon>
        <taxon>Craniata</taxon>
        <taxon>Vertebrata</taxon>
        <taxon>Euteleostomi</taxon>
        <taxon>Actinopterygii</taxon>
        <taxon>Neopterygii</taxon>
        <taxon>Teleostei</taxon>
        <taxon>Protacanthopterygii</taxon>
        <taxon>Salmoniformes</taxon>
        <taxon>Salmonidae</taxon>
        <taxon>Salmoninae</taxon>
        <taxon>Oncorhynchus</taxon>
    </lineage>
</organism>
<accession>A0AAZ3QSZ4</accession>
<keyword evidence="8" id="KW-0206">Cytoskeleton</keyword>
<evidence type="ECO:0000313" key="13">
    <source>
        <dbReference type="Ensembl" id="ENSOTSP00005131743.1"/>
    </source>
</evidence>
<evidence type="ECO:0000256" key="10">
    <source>
        <dbReference type="SAM" id="MobiDB-lite"/>
    </source>
</evidence>
<dbReference type="Gene3D" id="2.60.40.2660">
    <property type="match status" value="1"/>
</dbReference>
<dbReference type="SUPFAM" id="SSF47986">
    <property type="entry name" value="DEATH domain"/>
    <property type="match status" value="1"/>
</dbReference>
<evidence type="ECO:0000256" key="5">
    <source>
        <dbReference type="ARBA" id="ARBA00022737"/>
    </source>
</evidence>
<dbReference type="Gene3D" id="2.60.220.30">
    <property type="match status" value="3"/>
</dbReference>
<evidence type="ECO:0000259" key="12">
    <source>
        <dbReference type="PROSITE" id="PS51145"/>
    </source>
</evidence>
<feature type="compositionally biased region" description="Pro residues" evidence="10">
    <location>
        <begin position="1492"/>
        <end position="1510"/>
    </location>
</feature>
<reference evidence="13" key="3">
    <citation type="submission" date="2025-09" db="UniProtKB">
        <authorList>
            <consortium name="Ensembl"/>
        </authorList>
    </citation>
    <scope>IDENTIFICATION</scope>
</reference>
<dbReference type="InterPro" id="IPR011029">
    <property type="entry name" value="DEATH-like_dom_sf"/>
</dbReference>
<dbReference type="PANTHER" id="PTHR24123">
    <property type="entry name" value="ANKYRIN REPEAT-CONTAINING"/>
    <property type="match status" value="1"/>
</dbReference>
<keyword evidence="6 9" id="KW-0040">ANK repeat</keyword>
<dbReference type="GO" id="GO:0007165">
    <property type="term" value="P:signal transduction"/>
    <property type="evidence" value="ECO:0007669"/>
    <property type="project" value="InterPro"/>
</dbReference>
<evidence type="ECO:0000256" key="4">
    <source>
        <dbReference type="ARBA" id="ARBA00022553"/>
    </source>
</evidence>
<evidence type="ECO:0000256" key="1">
    <source>
        <dbReference type="ARBA" id="ARBA00004245"/>
    </source>
</evidence>
<dbReference type="PRINTS" id="PR01415">
    <property type="entry name" value="ANKYRIN"/>
</dbReference>
<feature type="repeat" description="ANK" evidence="9">
    <location>
        <begin position="622"/>
        <end position="654"/>
    </location>
</feature>
<evidence type="ECO:0000256" key="6">
    <source>
        <dbReference type="ARBA" id="ARBA00023043"/>
    </source>
</evidence>
<evidence type="ECO:0000256" key="3">
    <source>
        <dbReference type="ARBA" id="ARBA00022490"/>
    </source>
</evidence>
<dbReference type="Pfam" id="PF17809">
    <property type="entry name" value="UPA_2"/>
    <property type="match status" value="1"/>
</dbReference>
<feature type="repeat" description="ANK" evidence="9">
    <location>
        <begin position="24"/>
        <end position="56"/>
    </location>
</feature>
<dbReference type="GO" id="GO:0005856">
    <property type="term" value="C:cytoskeleton"/>
    <property type="evidence" value="ECO:0007669"/>
    <property type="project" value="UniProtKB-SubCell"/>
</dbReference>
<evidence type="ECO:0000256" key="9">
    <source>
        <dbReference type="PROSITE-ProRule" id="PRU00023"/>
    </source>
</evidence>
<dbReference type="Proteomes" id="UP000694402">
    <property type="component" value="Unassembled WGS sequence"/>
</dbReference>
<protein>
    <recommendedName>
        <fullName evidence="15">Ankyrin 2a, neuronal</fullName>
    </recommendedName>
</protein>
<dbReference type="Ensembl" id="ENSOTST00005160766.1">
    <property type="protein sequence ID" value="ENSOTSP00005131743.1"/>
    <property type="gene ID" value="ENSOTSG00005060843.1"/>
</dbReference>
<feature type="region of interest" description="Disordered" evidence="10">
    <location>
        <begin position="1392"/>
        <end position="1420"/>
    </location>
</feature>
<feature type="domain" description="ZU5" evidence="12">
    <location>
        <begin position="762"/>
        <end position="950"/>
    </location>
</feature>
<feature type="repeat" description="ANK" evidence="9">
    <location>
        <begin position="490"/>
        <end position="522"/>
    </location>
</feature>
<dbReference type="GeneTree" id="ENSGT00940000155279"/>
<feature type="repeat" description="ANK" evidence="9">
    <location>
        <begin position="424"/>
        <end position="456"/>
    </location>
</feature>
<dbReference type="PROSITE" id="PS50017">
    <property type="entry name" value="DEATH_DOMAIN"/>
    <property type="match status" value="1"/>
</dbReference>
<dbReference type="Pfam" id="PF12796">
    <property type="entry name" value="Ank_2"/>
    <property type="match status" value="3"/>
</dbReference>
<dbReference type="PROSITE" id="PS51145">
    <property type="entry name" value="ZU5"/>
    <property type="match status" value="2"/>
</dbReference>
<dbReference type="FunFam" id="2.60.220.30:FF:000001">
    <property type="entry name" value="Ankyrin-3 isoform 2"/>
    <property type="match status" value="1"/>
</dbReference>
<dbReference type="InterPro" id="IPR051165">
    <property type="entry name" value="Multifunctional_ANK_Repeat"/>
</dbReference>